<keyword evidence="1" id="KW-1015">Disulfide bond</keyword>
<dbReference type="RefSeq" id="WP_191699250.1">
    <property type="nucleotide sequence ID" value="NZ_JACSPZ010000002.1"/>
</dbReference>
<sequence length="348" mass="39771">MTYLTLGQVNIPIAWLALIIAILYSDFRSRHSDGATTKLIEHLLYTYIFIWKFSYILFSSSDFFQAPLSLIYFDGGLKGHLLALAVVAFLLYRKRELFDWEVGWMYWVRLVAIYQLIFNSFQEQWFVAGLWIFTLILIERIKSQHVLLVQFFLLMWLDGFISSFTLFHVAVLLTVYFRTKHAQYIAGAGLLSLVAMMLMDVEENITTTTRAAIDLPATTGEQYRLSDQEQSLTVVNFFATWCPPCKAEMPHLQSFADSLPMGVALIGINLTARDNGEEALTDFMETYSVTYPILRDEDDAVGKAFQVKSIPTTVLLNAQGEELERIVGPVSEEGLRQLIKKYESLLSE</sequence>
<dbReference type="EMBL" id="JACSPZ010000002">
    <property type="protein sequence ID" value="MBD8036299.1"/>
    <property type="molecule type" value="Genomic_DNA"/>
</dbReference>
<dbReference type="PANTHER" id="PTHR42852">
    <property type="entry name" value="THIOL:DISULFIDE INTERCHANGE PROTEIN DSBE"/>
    <property type="match status" value="1"/>
</dbReference>
<dbReference type="CDD" id="cd02966">
    <property type="entry name" value="TlpA_like_family"/>
    <property type="match status" value="1"/>
</dbReference>
<feature type="domain" description="Thioredoxin" evidence="3">
    <location>
        <begin position="204"/>
        <end position="344"/>
    </location>
</feature>
<dbReference type="Pfam" id="PF00578">
    <property type="entry name" value="AhpC-TSA"/>
    <property type="match status" value="1"/>
</dbReference>
<evidence type="ECO:0000256" key="1">
    <source>
        <dbReference type="ARBA" id="ARBA00023157"/>
    </source>
</evidence>
<reference evidence="4 5" key="1">
    <citation type="submission" date="2020-08" db="EMBL/GenBank/DDBJ databases">
        <title>A Genomic Blueprint of the Chicken Gut Microbiome.</title>
        <authorList>
            <person name="Gilroy R."/>
            <person name="Ravi A."/>
            <person name="Getino M."/>
            <person name="Pursley I."/>
            <person name="Horton D.L."/>
            <person name="Alikhan N.-F."/>
            <person name="Baker D."/>
            <person name="Gharbi K."/>
            <person name="Hall N."/>
            <person name="Watson M."/>
            <person name="Adriaenssens E.M."/>
            <person name="Foster-Nyarko E."/>
            <person name="Jarju S."/>
            <person name="Secka A."/>
            <person name="Antonio M."/>
            <person name="Oren A."/>
            <person name="Chaudhuri R."/>
            <person name="La Ragione R.M."/>
            <person name="Hildebrand F."/>
            <person name="Pallen M.J."/>
        </authorList>
    </citation>
    <scope>NUCLEOTIDE SEQUENCE [LARGE SCALE GENOMIC DNA]</scope>
    <source>
        <strain evidence="4 5">A46</strain>
    </source>
</reference>
<keyword evidence="2" id="KW-1133">Transmembrane helix</keyword>
<dbReference type="PANTHER" id="PTHR42852:SF13">
    <property type="entry name" value="PROTEIN DIPZ"/>
    <property type="match status" value="1"/>
</dbReference>
<evidence type="ECO:0000256" key="2">
    <source>
        <dbReference type="SAM" id="Phobius"/>
    </source>
</evidence>
<proteinExistence type="predicted"/>
<dbReference type="PROSITE" id="PS00194">
    <property type="entry name" value="THIOREDOXIN_1"/>
    <property type="match status" value="1"/>
</dbReference>
<evidence type="ECO:0000313" key="5">
    <source>
        <dbReference type="Proteomes" id="UP000619101"/>
    </source>
</evidence>
<dbReference type="InterPro" id="IPR013766">
    <property type="entry name" value="Thioredoxin_domain"/>
</dbReference>
<name>A0ABR8XWH0_9BACL</name>
<dbReference type="InterPro" id="IPR017937">
    <property type="entry name" value="Thioredoxin_CS"/>
</dbReference>
<evidence type="ECO:0000313" key="4">
    <source>
        <dbReference type="EMBL" id="MBD8036299.1"/>
    </source>
</evidence>
<dbReference type="InterPro" id="IPR036249">
    <property type="entry name" value="Thioredoxin-like_sf"/>
</dbReference>
<dbReference type="InterPro" id="IPR050553">
    <property type="entry name" value="Thioredoxin_ResA/DsbE_sf"/>
</dbReference>
<dbReference type="Proteomes" id="UP000619101">
    <property type="component" value="Unassembled WGS sequence"/>
</dbReference>
<keyword evidence="2" id="KW-0812">Transmembrane</keyword>
<feature type="transmembrane region" description="Helical" evidence="2">
    <location>
        <begin position="153"/>
        <end position="176"/>
    </location>
</feature>
<keyword evidence="2" id="KW-0472">Membrane</keyword>
<dbReference type="SUPFAM" id="SSF52833">
    <property type="entry name" value="Thioredoxin-like"/>
    <property type="match status" value="1"/>
</dbReference>
<dbReference type="InterPro" id="IPR000866">
    <property type="entry name" value="AhpC/TSA"/>
</dbReference>
<organism evidence="4 5">
    <name type="scientific">Solibacillus faecavium</name>
    <dbReference type="NCBI Taxonomy" id="2762221"/>
    <lineage>
        <taxon>Bacteria</taxon>
        <taxon>Bacillati</taxon>
        <taxon>Bacillota</taxon>
        <taxon>Bacilli</taxon>
        <taxon>Bacillales</taxon>
        <taxon>Caryophanaceae</taxon>
        <taxon>Solibacillus</taxon>
    </lineage>
</organism>
<feature type="transmembrane region" description="Helical" evidence="2">
    <location>
        <begin position="70"/>
        <end position="91"/>
    </location>
</feature>
<gene>
    <name evidence="4" type="ORF">H9635_06045</name>
</gene>
<evidence type="ECO:0000259" key="3">
    <source>
        <dbReference type="PROSITE" id="PS51352"/>
    </source>
</evidence>
<feature type="transmembrane region" description="Helical" evidence="2">
    <location>
        <begin position="124"/>
        <end position="141"/>
    </location>
</feature>
<dbReference type="PROSITE" id="PS51352">
    <property type="entry name" value="THIOREDOXIN_2"/>
    <property type="match status" value="1"/>
</dbReference>
<keyword evidence="5" id="KW-1185">Reference proteome</keyword>
<feature type="transmembrane region" description="Helical" evidence="2">
    <location>
        <begin position="39"/>
        <end position="58"/>
    </location>
</feature>
<feature type="transmembrane region" description="Helical" evidence="2">
    <location>
        <begin position="6"/>
        <end position="27"/>
    </location>
</feature>
<protein>
    <submittedName>
        <fullName evidence="4">TlpA family protein disulfide reductase</fullName>
    </submittedName>
</protein>
<dbReference type="Gene3D" id="3.40.30.10">
    <property type="entry name" value="Glutaredoxin"/>
    <property type="match status" value="1"/>
</dbReference>
<accession>A0ABR8XWH0</accession>
<comment type="caution">
    <text evidence="4">The sequence shown here is derived from an EMBL/GenBank/DDBJ whole genome shotgun (WGS) entry which is preliminary data.</text>
</comment>